<dbReference type="Pfam" id="PF17189">
    <property type="entry name" value="Glyco_hydro_30C"/>
    <property type="match status" value="1"/>
</dbReference>
<sequence>MDTIDNTPNPNVVEENLSGNLATLYTTTANGSATLKKTYSQVASTVNMAPTTIQVDPTKTYQSMDGFGFAITYSTCYNLMKMDAASREKFLKQTYSTTEGYGVSYARISIGCNDFSSTEYSLCDTKGLENFALHNDETSYVIPVLKEILAINPNLKIMASPWTCPKWMKVSDINTKAAFDSWTDGHLNPDYRKDYAQYFVKFVNAMKANGINIYAVSPQNEPLNRANCASLYMPWDEEAAFVKELASAFKQNNINTKIYVYDHNYNYDNGGDQQDYPIKVYNALGQNYDGSELVVGAAFHDYGGSNTELTNVHNKATDKDLIFSESSIGTWNDGRNLSKRLVEDMKNITLGTVNQWCKAVLVWNLMLDEKMGPNLDGGCQTCYGAVDIFNNYTTVKYNSHYYVISQMSSVVRPGAVRIGTALRSVSDKDIIYSAFLNPDGTKALVVLNSGDTDITATIGDGSENFKAVIPAQGVVSCSWK</sequence>
<protein>
    <submittedName>
        <fullName evidence="7">Glucosylceramidase</fullName>
    </submittedName>
</protein>
<dbReference type="Proteomes" id="UP001319045">
    <property type="component" value="Chromosome"/>
</dbReference>
<reference evidence="7 8" key="1">
    <citation type="journal article" date="2022" name="Int. J. Syst. Evol. Microbiol.">
        <title>Prevotella herbatica sp. nov., a plant polysaccharide-decomposing anaerobic bacterium isolated from a methanogenic reactor.</title>
        <authorList>
            <person name="Uek A."/>
            <person name="Tonouchi A."/>
            <person name="Kaku N."/>
            <person name="Ueki K."/>
        </authorList>
    </citation>
    <scope>NUCLEOTIDE SEQUENCE [LARGE SCALE GENOMIC DNA]</scope>
    <source>
        <strain evidence="7 8">WR041</strain>
    </source>
</reference>
<dbReference type="SUPFAM" id="SSF51445">
    <property type="entry name" value="(Trans)glycosidases"/>
    <property type="match status" value="1"/>
</dbReference>
<evidence type="ECO:0000259" key="5">
    <source>
        <dbReference type="Pfam" id="PF02055"/>
    </source>
</evidence>
<organism evidence="7 8">
    <name type="scientific">Prevotella herbatica</name>
    <dbReference type="NCBI Taxonomy" id="2801997"/>
    <lineage>
        <taxon>Bacteria</taxon>
        <taxon>Pseudomonadati</taxon>
        <taxon>Bacteroidota</taxon>
        <taxon>Bacteroidia</taxon>
        <taxon>Bacteroidales</taxon>
        <taxon>Prevotellaceae</taxon>
        <taxon>Prevotella</taxon>
    </lineage>
</organism>
<dbReference type="PRINTS" id="PR00843">
    <property type="entry name" value="GLHYDRLASE30"/>
</dbReference>
<accession>A0ABM7NY49</accession>
<dbReference type="InterPro" id="IPR033453">
    <property type="entry name" value="Glyco_hydro_30_TIM-barrel"/>
</dbReference>
<gene>
    <name evidence="7" type="ORF">prwr041_12780</name>
</gene>
<keyword evidence="8" id="KW-1185">Reference proteome</keyword>
<feature type="domain" description="Glycosyl hydrolase family 30 TIM-barrel" evidence="5">
    <location>
        <begin position="65"/>
        <end position="376"/>
    </location>
</feature>
<dbReference type="PANTHER" id="PTHR11069:SF23">
    <property type="entry name" value="LYSOSOMAL ACID GLUCOSYLCERAMIDASE"/>
    <property type="match status" value="1"/>
</dbReference>
<evidence type="ECO:0000313" key="8">
    <source>
        <dbReference type="Proteomes" id="UP001319045"/>
    </source>
</evidence>
<evidence type="ECO:0000313" key="7">
    <source>
        <dbReference type="EMBL" id="BCS85385.1"/>
    </source>
</evidence>
<feature type="domain" description="Glycosyl hydrolase family 30 beta sandwich" evidence="6">
    <location>
        <begin position="414"/>
        <end position="476"/>
    </location>
</feature>
<keyword evidence="4" id="KW-0326">Glycosidase</keyword>
<evidence type="ECO:0000256" key="4">
    <source>
        <dbReference type="RuleBase" id="RU361188"/>
    </source>
</evidence>
<dbReference type="InterPro" id="IPR001139">
    <property type="entry name" value="Glyco_hydro_30"/>
</dbReference>
<dbReference type="Gene3D" id="2.60.40.1180">
    <property type="entry name" value="Golgi alpha-mannosidase II"/>
    <property type="match status" value="1"/>
</dbReference>
<dbReference type="InterPro" id="IPR033452">
    <property type="entry name" value="GH30_C"/>
</dbReference>
<dbReference type="EMBL" id="AP024484">
    <property type="protein sequence ID" value="BCS85385.1"/>
    <property type="molecule type" value="Genomic_DNA"/>
</dbReference>
<evidence type="ECO:0000256" key="3">
    <source>
        <dbReference type="ARBA" id="ARBA00022801"/>
    </source>
</evidence>
<proteinExistence type="inferred from homology"/>
<dbReference type="InterPro" id="IPR017853">
    <property type="entry name" value="GH"/>
</dbReference>
<keyword evidence="2" id="KW-0732">Signal</keyword>
<evidence type="ECO:0000256" key="1">
    <source>
        <dbReference type="ARBA" id="ARBA00005382"/>
    </source>
</evidence>
<comment type="similarity">
    <text evidence="1 4">Belongs to the glycosyl hydrolase 30 family.</text>
</comment>
<name>A0ABM7NY49_9BACT</name>
<dbReference type="PANTHER" id="PTHR11069">
    <property type="entry name" value="GLUCOSYLCERAMIDASE"/>
    <property type="match status" value="1"/>
</dbReference>
<evidence type="ECO:0000259" key="6">
    <source>
        <dbReference type="Pfam" id="PF17189"/>
    </source>
</evidence>
<keyword evidence="3 4" id="KW-0378">Hydrolase</keyword>
<dbReference type="Pfam" id="PF02055">
    <property type="entry name" value="Glyco_hydro_30"/>
    <property type="match status" value="1"/>
</dbReference>
<dbReference type="Gene3D" id="3.20.20.80">
    <property type="entry name" value="Glycosidases"/>
    <property type="match status" value="1"/>
</dbReference>
<evidence type="ECO:0000256" key="2">
    <source>
        <dbReference type="ARBA" id="ARBA00022729"/>
    </source>
</evidence>
<dbReference type="InterPro" id="IPR013780">
    <property type="entry name" value="Glyco_hydro_b"/>
</dbReference>